<dbReference type="Gene3D" id="1.20.120.1750">
    <property type="match status" value="1"/>
</dbReference>
<gene>
    <name evidence="5" type="ORF">P154DRAFT_209379</name>
</gene>
<dbReference type="PROSITE" id="PS00518">
    <property type="entry name" value="ZF_RING_1"/>
    <property type="match status" value="1"/>
</dbReference>
<dbReference type="OrthoDB" id="9977870at2759"/>
<evidence type="ECO:0000256" key="3">
    <source>
        <dbReference type="ARBA" id="ARBA00022833"/>
    </source>
</evidence>
<feature type="region of interest" description="Disordered" evidence="4">
    <location>
        <begin position="1"/>
        <end position="237"/>
    </location>
</feature>
<reference evidence="5" key="1">
    <citation type="journal article" date="2020" name="Stud. Mycol.">
        <title>101 Dothideomycetes genomes: a test case for predicting lifestyles and emergence of pathogens.</title>
        <authorList>
            <person name="Haridas S."/>
            <person name="Albert R."/>
            <person name="Binder M."/>
            <person name="Bloem J."/>
            <person name="Labutti K."/>
            <person name="Salamov A."/>
            <person name="Andreopoulos B."/>
            <person name="Baker S."/>
            <person name="Barry K."/>
            <person name="Bills G."/>
            <person name="Bluhm B."/>
            <person name="Cannon C."/>
            <person name="Castanera R."/>
            <person name="Culley D."/>
            <person name="Daum C."/>
            <person name="Ezra D."/>
            <person name="Gonzalez J."/>
            <person name="Henrissat B."/>
            <person name="Kuo A."/>
            <person name="Liang C."/>
            <person name="Lipzen A."/>
            <person name="Lutzoni F."/>
            <person name="Magnuson J."/>
            <person name="Mondo S."/>
            <person name="Nolan M."/>
            <person name="Ohm R."/>
            <person name="Pangilinan J."/>
            <person name="Park H.-J."/>
            <person name="Ramirez L."/>
            <person name="Alfaro M."/>
            <person name="Sun H."/>
            <person name="Tritt A."/>
            <person name="Yoshinaga Y."/>
            <person name="Zwiers L.-H."/>
            <person name="Turgeon B."/>
            <person name="Goodwin S."/>
            <person name="Spatafora J."/>
            <person name="Crous P."/>
            <person name="Grigoriev I."/>
        </authorList>
    </citation>
    <scope>NUCLEOTIDE SEQUENCE</scope>
    <source>
        <strain evidence="5">CBS 123094</strain>
    </source>
</reference>
<sequence>MARDERDSRYYYDDYPPYEDRERRPHRRRRHRDYDDDDEYVRAKRERRERRRAEEARREALDIDELRARRASYYTRPPAERPRTAQPMAQEIRAEREKAAPRSARKEVRRDGTVRHKKKRERVVADDQSDEFVYGRPRSRAVVEEVIVRRPSVRQRSDEGGSSRRTAVSPQSGSRSASLRDDPKLSRSASAREPPRVYATRPSLRRSSTIKPPPANAAPVRTHSTSIRDPQHGAARRSTGGLFATLFKPPRQSTTITHKEVPRVECLVCMMDDLPANKTVKLGCGHRMCHSCLKRQFTLSVNDPQHMPPTCCSAEHIPLKHVDRLFDDKFKRLWNKKLVQLAKDKGWQRCYSCKAIVELKEGCNHMTCRCTAQFCMVCAAPWKTCNCPWFNYAHLDDGDRLNDMRVPYQPAPPRDFIEVVEIPSAPPVRRSMSTRIRPRSDRDLNRADEVLAAHLQAQLNLDPPHSTSESRRSTAVPVQVYGLGNSGAHHMNESYTVRPLATSAPRTTSLRMPQAPRLFSRRIIREPVRPPPQPRPATNVTASTMAGLSRDGTRRGANRVGTWLHHVEVDPEAVHTAPKYVEVDDWRVDGTVIGID</sequence>
<evidence type="ECO:0000256" key="2">
    <source>
        <dbReference type="ARBA" id="ARBA00022771"/>
    </source>
</evidence>
<dbReference type="SUPFAM" id="SSF57850">
    <property type="entry name" value="RING/U-box"/>
    <property type="match status" value="2"/>
</dbReference>
<dbReference type="InterPro" id="IPR031127">
    <property type="entry name" value="E3_UB_ligase_RBR"/>
</dbReference>
<dbReference type="Proteomes" id="UP000799779">
    <property type="component" value="Unassembled WGS sequence"/>
</dbReference>
<feature type="compositionally biased region" description="Basic and acidic residues" evidence="4">
    <location>
        <begin position="92"/>
        <end position="114"/>
    </location>
</feature>
<evidence type="ECO:0000313" key="6">
    <source>
        <dbReference type="Proteomes" id="UP000799779"/>
    </source>
</evidence>
<evidence type="ECO:0000313" key="5">
    <source>
        <dbReference type="EMBL" id="KAF2000115.1"/>
    </source>
</evidence>
<organism evidence="5 6">
    <name type="scientific">Amniculicola lignicola CBS 123094</name>
    <dbReference type="NCBI Taxonomy" id="1392246"/>
    <lineage>
        <taxon>Eukaryota</taxon>
        <taxon>Fungi</taxon>
        <taxon>Dikarya</taxon>
        <taxon>Ascomycota</taxon>
        <taxon>Pezizomycotina</taxon>
        <taxon>Dothideomycetes</taxon>
        <taxon>Pleosporomycetidae</taxon>
        <taxon>Pleosporales</taxon>
        <taxon>Amniculicolaceae</taxon>
        <taxon>Amniculicola</taxon>
    </lineage>
</organism>
<dbReference type="AlphaFoldDB" id="A0A6A5WM25"/>
<dbReference type="CDD" id="cd22584">
    <property type="entry name" value="Rcat_RBR_unk"/>
    <property type="match status" value="1"/>
</dbReference>
<keyword evidence="3" id="KW-0862">Zinc</keyword>
<keyword evidence="6" id="KW-1185">Reference proteome</keyword>
<protein>
    <submittedName>
        <fullName evidence="5">Uncharacterized protein</fullName>
    </submittedName>
</protein>
<keyword evidence="1" id="KW-0479">Metal-binding</keyword>
<evidence type="ECO:0000256" key="4">
    <source>
        <dbReference type="SAM" id="MobiDB-lite"/>
    </source>
</evidence>
<name>A0A6A5WM25_9PLEO</name>
<feature type="compositionally biased region" description="Basic and acidic residues" evidence="4">
    <location>
        <begin position="1"/>
        <end position="23"/>
    </location>
</feature>
<proteinExistence type="predicted"/>
<dbReference type="InterPro" id="IPR017907">
    <property type="entry name" value="Znf_RING_CS"/>
</dbReference>
<dbReference type="PANTHER" id="PTHR11685">
    <property type="entry name" value="RBR FAMILY RING FINGER AND IBR DOMAIN-CONTAINING"/>
    <property type="match status" value="1"/>
</dbReference>
<dbReference type="GO" id="GO:0004842">
    <property type="term" value="F:ubiquitin-protein transferase activity"/>
    <property type="evidence" value="ECO:0007669"/>
    <property type="project" value="InterPro"/>
</dbReference>
<evidence type="ECO:0000256" key="1">
    <source>
        <dbReference type="ARBA" id="ARBA00022723"/>
    </source>
</evidence>
<dbReference type="GO" id="GO:0016567">
    <property type="term" value="P:protein ubiquitination"/>
    <property type="evidence" value="ECO:0007669"/>
    <property type="project" value="InterPro"/>
</dbReference>
<feature type="compositionally biased region" description="Polar residues" evidence="4">
    <location>
        <begin position="163"/>
        <end position="177"/>
    </location>
</feature>
<dbReference type="EMBL" id="ML977591">
    <property type="protein sequence ID" value="KAF2000115.1"/>
    <property type="molecule type" value="Genomic_DNA"/>
</dbReference>
<accession>A0A6A5WM25</accession>
<feature type="compositionally biased region" description="Basic and acidic residues" evidence="4">
    <location>
        <begin position="51"/>
        <end position="68"/>
    </location>
</feature>
<dbReference type="GO" id="GO:0008270">
    <property type="term" value="F:zinc ion binding"/>
    <property type="evidence" value="ECO:0007669"/>
    <property type="project" value="UniProtKB-KW"/>
</dbReference>
<keyword evidence="2" id="KW-0863">Zinc-finger</keyword>